<dbReference type="PANTHER" id="PTHR37422:SF21">
    <property type="entry name" value="EXOQ-LIKE PROTEIN"/>
    <property type="match status" value="1"/>
</dbReference>
<proteinExistence type="predicted"/>
<keyword evidence="8" id="KW-1185">Reference proteome</keyword>
<keyword evidence="7" id="KW-0436">Ligase</keyword>
<dbReference type="RefSeq" id="WP_186962948.1">
    <property type="nucleotide sequence ID" value="NZ_JACOPR010000001.1"/>
</dbReference>
<dbReference type="PANTHER" id="PTHR37422">
    <property type="entry name" value="TEICHURONIC ACID BIOSYNTHESIS PROTEIN TUAE"/>
    <property type="match status" value="1"/>
</dbReference>
<name>A0ABR7HQK2_9FIRM</name>
<feature type="transmembrane region" description="Helical" evidence="5">
    <location>
        <begin position="68"/>
        <end position="88"/>
    </location>
</feature>
<accession>A0ABR7HQK2</accession>
<feature type="transmembrane region" description="Helical" evidence="5">
    <location>
        <begin position="569"/>
        <end position="587"/>
    </location>
</feature>
<feature type="transmembrane region" description="Helical" evidence="5">
    <location>
        <begin position="599"/>
        <end position="619"/>
    </location>
</feature>
<feature type="transmembrane region" description="Helical" evidence="5">
    <location>
        <begin position="94"/>
        <end position="114"/>
    </location>
</feature>
<evidence type="ECO:0000256" key="4">
    <source>
        <dbReference type="ARBA" id="ARBA00023136"/>
    </source>
</evidence>
<evidence type="ECO:0000313" key="7">
    <source>
        <dbReference type="EMBL" id="MBC5729722.1"/>
    </source>
</evidence>
<feature type="transmembrane region" description="Helical" evidence="5">
    <location>
        <begin position="545"/>
        <end position="563"/>
    </location>
</feature>
<feature type="domain" description="O-antigen ligase-related" evidence="6">
    <location>
        <begin position="456"/>
        <end position="524"/>
    </location>
</feature>
<feature type="transmembrane region" description="Helical" evidence="5">
    <location>
        <begin position="253"/>
        <end position="274"/>
    </location>
</feature>
<reference evidence="7 8" key="1">
    <citation type="submission" date="2020-08" db="EMBL/GenBank/DDBJ databases">
        <title>Genome public.</title>
        <authorList>
            <person name="Liu C."/>
            <person name="Sun Q."/>
        </authorList>
    </citation>
    <scope>NUCLEOTIDE SEQUENCE [LARGE SCALE GENOMIC DNA]</scope>
    <source>
        <strain evidence="7 8">New-38</strain>
    </source>
</reference>
<gene>
    <name evidence="7" type="ORF">H8S34_02600</name>
</gene>
<evidence type="ECO:0000256" key="1">
    <source>
        <dbReference type="ARBA" id="ARBA00004141"/>
    </source>
</evidence>
<dbReference type="InterPro" id="IPR051533">
    <property type="entry name" value="WaaL-like"/>
</dbReference>
<evidence type="ECO:0000313" key="8">
    <source>
        <dbReference type="Proteomes" id="UP000660021"/>
    </source>
</evidence>
<evidence type="ECO:0000259" key="6">
    <source>
        <dbReference type="Pfam" id="PF04932"/>
    </source>
</evidence>
<feature type="transmembrane region" description="Helical" evidence="5">
    <location>
        <begin position="43"/>
        <end position="61"/>
    </location>
</feature>
<keyword evidence="2 5" id="KW-0812">Transmembrane</keyword>
<feature type="transmembrane region" description="Helical" evidence="5">
    <location>
        <begin position="515"/>
        <end position="533"/>
    </location>
</feature>
<dbReference type="InterPro" id="IPR007016">
    <property type="entry name" value="O-antigen_ligase-rel_domated"/>
</dbReference>
<keyword evidence="4 5" id="KW-0472">Membrane</keyword>
<dbReference type="Pfam" id="PF04932">
    <property type="entry name" value="Wzy_C"/>
    <property type="match status" value="1"/>
</dbReference>
<keyword evidence="3 5" id="KW-1133">Transmembrane helix</keyword>
<feature type="transmembrane region" description="Helical" evidence="5">
    <location>
        <begin position="222"/>
        <end position="246"/>
    </location>
</feature>
<evidence type="ECO:0000256" key="5">
    <source>
        <dbReference type="SAM" id="Phobius"/>
    </source>
</evidence>
<evidence type="ECO:0000256" key="2">
    <source>
        <dbReference type="ARBA" id="ARBA00022692"/>
    </source>
</evidence>
<protein>
    <submittedName>
        <fullName evidence="7">O-antigen ligase family protein</fullName>
    </submittedName>
</protein>
<feature type="transmembrane region" description="Helical" evidence="5">
    <location>
        <begin position="20"/>
        <end position="37"/>
    </location>
</feature>
<feature type="transmembrane region" description="Helical" evidence="5">
    <location>
        <begin position="280"/>
        <end position="299"/>
    </location>
</feature>
<comment type="subcellular location">
    <subcellularLocation>
        <location evidence="1">Membrane</location>
        <topology evidence="1">Multi-pass membrane protein</topology>
    </subcellularLocation>
</comment>
<feature type="transmembrane region" description="Helical" evidence="5">
    <location>
        <begin position="319"/>
        <end position="339"/>
    </location>
</feature>
<evidence type="ECO:0000256" key="3">
    <source>
        <dbReference type="ARBA" id="ARBA00022989"/>
    </source>
</evidence>
<organism evidence="7 8">
    <name type="scientific">Pseudoflavonifractor hominis</name>
    <dbReference type="NCBI Taxonomy" id="2763059"/>
    <lineage>
        <taxon>Bacteria</taxon>
        <taxon>Bacillati</taxon>
        <taxon>Bacillota</taxon>
        <taxon>Clostridia</taxon>
        <taxon>Eubacteriales</taxon>
        <taxon>Oscillospiraceae</taxon>
        <taxon>Pseudoflavonifractor</taxon>
    </lineage>
</organism>
<sequence length="815" mass="88258">MGKHNTSTRRTGVVPRSNGLFALIGIGFFFLLAAQAGGSDKHIAVAAVVLFLACSIGRAPAQRLGERLSIPVLAVFAYLLLNGAASLYSRFGSFAGTEFSKILAALCVYGVVLVRAKREDAPRLAAMTASVTAAFSLLSLDAAAGKLLAGPFFRLMDALGCQFQYMSTGYEEGVRITGILGNPNVLGGMLALGVLLSFYLAMTARTTRSRVGTSMLLGINTLGFLLAFSMGAIAMFMVSVLLYLLAAPAGKRLSLFLLMAQDAVVSLVMMFVAFQGLGKSGALGMLPVLAAVAAGGLLYGVQRLVGDRLTTVLASHGKAAGITVAVLAVLAVSYVVLGYQLSGGISLNAGEDLRRSVYPAPGTYTLEGSWEGPVSVVVESQNASQTIMHTSTVLYSGDLEGASFTVPEDSKVVYLNLSAPEGANLESLSLSSGEKVRLGYLLLPEFAANRIQGLWANQNAIQRVEFWRDGLKIYQESPIIGNGLGCVEGMVTQVQSFYYASRYVHNHYIQVLAEMGIPGLLVFLTMLGSSAVMLLRRRREGEEDLLLSTLLACLAMLALHGAVEAVWSISAYQALALLLLGVMAVCYGRPVAKLSGKAAGWIALGGLWLFQLVFGWFVFNYITASRQYEEIQAGVREQTPYTMSNLAARDHYGWAQYKLDMAVNAATSEVPEFRERAAEYARELRRLKIHSVNYSLEKYHYADLGQYEELFAASREGIPQKASVVETWQEEFDLYREIFPWSAEEDKDRIGQIDWYVDQILLTWQMLEEYNAGRLEQITLSEENQAFVEQMKALDETGVTGEAALALLAAMGAQP</sequence>
<dbReference type="GO" id="GO:0016874">
    <property type="term" value="F:ligase activity"/>
    <property type="evidence" value="ECO:0007669"/>
    <property type="project" value="UniProtKB-KW"/>
</dbReference>
<comment type="caution">
    <text evidence="7">The sequence shown here is derived from an EMBL/GenBank/DDBJ whole genome shotgun (WGS) entry which is preliminary data.</text>
</comment>
<dbReference type="EMBL" id="JACOPR010000001">
    <property type="protein sequence ID" value="MBC5729722.1"/>
    <property type="molecule type" value="Genomic_DNA"/>
</dbReference>
<feature type="transmembrane region" description="Helical" evidence="5">
    <location>
        <begin position="185"/>
        <end position="202"/>
    </location>
</feature>
<dbReference type="Proteomes" id="UP000660021">
    <property type="component" value="Unassembled WGS sequence"/>
</dbReference>